<accession>A0A245ZQ15</accession>
<reference evidence="1 2" key="1">
    <citation type="submission" date="2017-03" db="EMBL/GenBank/DDBJ databases">
        <title>Genome sequence of Sphingomonas mucosissima DSM 17494.</title>
        <authorList>
            <person name="Poehlein A."/>
            <person name="Wuebbeler J.H."/>
            <person name="Steinbuechel A."/>
            <person name="Daniel R."/>
        </authorList>
    </citation>
    <scope>NUCLEOTIDE SEQUENCE [LARGE SCALE GENOMIC DNA]</scope>
    <source>
        <strain evidence="1 2">DSM 17494</strain>
    </source>
</reference>
<name>A0A245ZQ15_9SPHN</name>
<gene>
    <name evidence="1" type="ORF">SPMU_01470</name>
</gene>
<comment type="caution">
    <text evidence="1">The sequence shown here is derived from an EMBL/GenBank/DDBJ whole genome shotgun (WGS) entry which is preliminary data.</text>
</comment>
<dbReference type="Proteomes" id="UP000197783">
    <property type="component" value="Unassembled WGS sequence"/>
</dbReference>
<sequence>MIAAIHPTFKLFGAARAPSTMQIRTRPILPLLLAAPLAISASEPEVRYAQMSVRERIVIRIPRLPTVSRRHQEAPIEWDEKKAPKCVPANVLASAIISPDGDVDLIATDGRRLRAKLDDDCPTLNFYSGFYVKRSKDGMVCARRDALRTRSGGLCEIARFRTLVEKK</sequence>
<dbReference type="RefSeq" id="WP_245832642.1">
    <property type="nucleotide sequence ID" value="NZ_NBBJ01000001.1"/>
</dbReference>
<evidence type="ECO:0000313" key="2">
    <source>
        <dbReference type="Proteomes" id="UP000197783"/>
    </source>
</evidence>
<protein>
    <submittedName>
        <fullName evidence="1">Uncharacterized protein</fullName>
    </submittedName>
</protein>
<keyword evidence="2" id="KW-1185">Reference proteome</keyword>
<organism evidence="1 2">
    <name type="scientific">Sphingomonas mucosissima</name>
    <dbReference type="NCBI Taxonomy" id="370959"/>
    <lineage>
        <taxon>Bacteria</taxon>
        <taxon>Pseudomonadati</taxon>
        <taxon>Pseudomonadota</taxon>
        <taxon>Alphaproteobacteria</taxon>
        <taxon>Sphingomonadales</taxon>
        <taxon>Sphingomonadaceae</taxon>
        <taxon>Sphingomonas</taxon>
    </lineage>
</organism>
<dbReference type="EMBL" id="NBBJ01000001">
    <property type="protein sequence ID" value="OWK31827.1"/>
    <property type="molecule type" value="Genomic_DNA"/>
</dbReference>
<evidence type="ECO:0000313" key="1">
    <source>
        <dbReference type="EMBL" id="OWK31827.1"/>
    </source>
</evidence>
<dbReference type="AlphaFoldDB" id="A0A245ZQ15"/>
<proteinExistence type="predicted"/>